<protein>
    <recommendedName>
        <fullName evidence="3">COX assembly mitochondrial protein</fullName>
    </recommendedName>
</protein>
<organism evidence="4 5">
    <name type="scientific">Klebsormidium nitens</name>
    <name type="common">Green alga</name>
    <name type="synonym">Ulothrix nitens</name>
    <dbReference type="NCBI Taxonomy" id="105231"/>
    <lineage>
        <taxon>Eukaryota</taxon>
        <taxon>Viridiplantae</taxon>
        <taxon>Streptophyta</taxon>
        <taxon>Klebsormidiophyceae</taxon>
        <taxon>Klebsormidiales</taxon>
        <taxon>Klebsormidiaceae</taxon>
        <taxon>Klebsormidium</taxon>
    </lineage>
</organism>
<dbReference type="OrthoDB" id="6224010at2759"/>
<keyword evidence="5" id="KW-1185">Reference proteome</keyword>
<dbReference type="InterPro" id="IPR013892">
    <property type="entry name" value="Cyt_c_biogenesis_Cmc1-like"/>
</dbReference>
<dbReference type="PANTHER" id="PTHR22977:SF5">
    <property type="entry name" value="COX ASSEMBLY MITOCHONDRIAL PROTEIN HOMOLOG"/>
    <property type="match status" value="1"/>
</dbReference>
<evidence type="ECO:0000256" key="2">
    <source>
        <dbReference type="ARBA" id="ARBA00023157"/>
    </source>
</evidence>
<dbReference type="PANTHER" id="PTHR22977">
    <property type="entry name" value="COX ASSEMBLY MITOCHONDRIAL PROTEIN"/>
    <property type="match status" value="1"/>
</dbReference>
<dbReference type="OMA" id="MLQQDGK"/>
<accession>A0A1Y1ILA7</accession>
<dbReference type="Pfam" id="PF08583">
    <property type="entry name" value="Cmc1"/>
    <property type="match status" value="1"/>
</dbReference>
<dbReference type="AlphaFoldDB" id="A0A1Y1ILA7"/>
<comment type="similarity">
    <text evidence="1 3">Belongs to the CMC family.</text>
</comment>
<keyword evidence="2" id="KW-1015">Disulfide bond</keyword>
<proteinExistence type="inferred from homology"/>
<evidence type="ECO:0000313" key="5">
    <source>
        <dbReference type="Proteomes" id="UP000054558"/>
    </source>
</evidence>
<comment type="subcellular location">
    <subcellularLocation>
        <location evidence="3">Mitochondrion</location>
    </subcellularLocation>
</comment>
<name>A0A1Y1ILA7_KLENI</name>
<evidence type="ECO:0000256" key="3">
    <source>
        <dbReference type="RuleBase" id="RU364104"/>
    </source>
</evidence>
<dbReference type="EMBL" id="DF237468">
    <property type="protein sequence ID" value="GAQ89417.1"/>
    <property type="molecule type" value="Genomic_DNA"/>
</dbReference>
<keyword evidence="3" id="KW-0496">Mitochondrion</keyword>
<dbReference type="GO" id="GO:0005739">
    <property type="term" value="C:mitochondrion"/>
    <property type="evidence" value="ECO:0007669"/>
    <property type="project" value="UniProtKB-SubCell"/>
</dbReference>
<dbReference type="Proteomes" id="UP000054558">
    <property type="component" value="Unassembled WGS sequence"/>
</dbReference>
<gene>
    <name evidence="4" type="ORF">KFL_005190090</name>
</gene>
<evidence type="ECO:0000256" key="1">
    <source>
        <dbReference type="ARBA" id="ARBA00007347"/>
    </source>
</evidence>
<reference evidence="4 5" key="1">
    <citation type="journal article" date="2014" name="Nat. Commun.">
        <title>Klebsormidium flaccidum genome reveals primary factors for plant terrestrial adaptation.</title>
        <authorList>
            <person name="Hori K."/>
            <person name="Maruyama F."/>
            <person name="Fujisawa T."/>
            <person name="Togashi T."/>
            <person name="Yamamoto N."/>
            <person name="Seo M."/>
            <person name="Sato S."/>
            <person name="Yamada T."/>
            <person name="Mori H."/>
            <person name="Tajima N."/>
            <person name="Moriyama T."/>
            <person name="Ikeuchi M."/>
            <person name="Watanabe M."/>
            <person name="Wada H."/>
            <person name="Kobayashi K."/>
            <person name="Saito M."/>
            <person name="Masuda T."/>
            <person name="Sasaki-Sekimoto Y."/>
            <person name="Mashiguchi K."/>
            <person name="Awai K."/>
            <person name="Shimojima M."/>
            <person name="Masuda S."/>
            <person name="Iwai M."/>
            <person name="Nobusawa T."/>
            <person name="Narise T."/>
            <person name="Kondo S."/>
            <person name="Saito H."/>
            <person name="Sato R."/>
            <person name="Murakawa M."/>
            <person name="Ihara Y."/>
            <person name="Oshima-Yamada Y."/>
            <person name="Ohtaka K."/>
            <person name="Satoh M."/>
            <person name="Sonobe K."/>
            <person name="Ishii M."/>
            <person name="Ohtani R."/>
            <person name="Kanamori-Sato M."/>
            <person name="Honoki R."/>
            <person name="Miyazaki D."/>
            <person name="Mochizuki H."/>
            <person name="Umetsu J."/>
            <person name="Higashi K."/>
            <person name="Shibata D."/>
            <person name="Kamiya Y."/>
            <person name="Sato N."/>
            <person name="Nakamura Y."/>
            <person name="Tabata S."/>
            <person name="Ida S."/>
            <person name="Kurokawa K."/>
            <person name="Ohta H."/>
        </authorList>
    </citation>
    <scope>NUCLEOTIDE SEQUENCE [LARGE SCALE GENOMIC DNA]</scope>
    <source>
        <strain evidence="4 5">NIES-2285</strain>
    </source>
</reference>
<evidence type="ECO:0000313" key="4">
    <source>
        <dbReference type="EMBL" id="GAQ89417.1"/>
    </source>
</evidence>
<dbReference type="STRING" id="105231.A0A1Y1ILA7"/>
<sequence>MDLGRAREEILRKKEEEALRSKMKARALKECKTTLTAFAECARGRTISVVWACKAQSREMNECLHQYTNDEVFEQQKQDYMNQRRAQNESE</sequence>